<dbReference type="PANTHER" id="PTHR38009">
    <property type="entry name" value="CONSERVED HYPOTHETICAL PHAGE TAIL PROTEIN"/>
    <property type="match status" value="1"/>
</dbReference>
<evidence type="ECO:0000313" key="2">
    <source>
        <dbReference type="Proteomes" id="UP000260983"/>
    </source>
</evidence>
<sequence length="153" mass="16851">MAEDGAAQSASTQAWPLPSFYFKVSVTDVGDISCSEVSGLETEYEMIEYRAGDSPIFTKQKMPGMRKASDVTLKKGVFKDDKAMWDWINSIKLNTIKRATVTISLLDESGKPVKTWELTNAWPKKITVEGFKADGNTAAIETLILAHEGVTVK</sequence>
<dbReference type="PANTHER" id="PTHR38009:SF1">
    <property type="entry name" value="CONSERVED HYPOTHETICAL PHAGE TAIL PROTEIN"/>
    <property type="match status" value="1"/>
</dbReference>
<organism evidence="1 2">
    <name type="scientific">Bacteroides oleiciplenus</name>
    <dbReference type="NCBI Taxonomy" id="626931"/>
    <lineage>
        <taxon>Bacteria</taxon>
        <taxon>Pseudomonadati</taxon>
        <taxon>Bacteroidota</taxon>
        <taxon>Bacteroidia</taxon>
        <taxon>Bacteroidales</taxon>
        <taxon>Bacteroidaceae</taxon>
        <taxon>Bacteroides</taxon>
    </lineage>
</organism>
<dbReference type="Proteomes" id="UP000260983">
    <property type="component" value="Unassembled WGS sequence"/>
</dbReference>
<dbReference type="GO" id="GO:0005198">
    <property type="term" value="F:structural molecule activity"/>
    <property type="evidence" value="ECO:0007669"/>
    <property type="project" value="InterPro"/>
</dbReference>
<dbReference type="InterPro" id="IPR011747">
    <property type="entry name" value="CHP02241"/>
</dbReference>
<dbReference type="InterPro" id="IPR010667">
    <property type="entry name" value="Phage_T4_Gp19"/>
</dbReference>
<dbReference type="RefSeq" id="WP_117725487.1">
    <property type="nucleotide sequence ID" value="NZ_QSUL01000020.1"/>
</dbReference>
<name>A0A3E5B0Y1_9BACE</name>
<proteinExistence type="predicted"/>
<dbReference type="EMBL" id="QSUL01000020">
    <property type="protein sequence ID" value="RGN31248.1"/>
    <property type="molecule type" value="Genomic_DNA"/>
</dbReference>
<evidence type="ECO:0000313" key="1">
    <source>
        <dbReference type="EMBL" id="RGN31248.1"/>
    </source>
</evidence>
<dbReference type="NCBIfam" id="TIGR02241">
    <property type="entry name" value="conserved hypothetical phage tail region protein"/>
    <property type="match status" value="1"/>
</dbReference>
<dbReference type="AlphaFoldDB" id="A0A3E5B0Y1"/>
<protein>
    <submittedName>
        <fullName evidence="1">Phage tail protein</fullName>
    </submittedName>
</protein>
<dbReference type="Pfam" id="PF06841">
    <property type="entry name" value="Phage_T4_gp19"/>
    <property type="match status" value="1"/>
</dbReference>
<accession>A0A3E5B0Y1</accession>
<reference evidence="1 2" key="1">
    <citation type="submission" date="2018-08" db="EMBL/GenBank/DDBJ databases">
        <title>A genome reference for cultivated species of the human gut microbiota.</title>
        <authorList>
            <person name="Zou Y."/>
            <person name="Xue W."/>
            <person name="Luo G."/>
        </authorList>
    </citation>
    <scope>NUCLEOTIDE SEQUENCE [LARGE SCALE GENOMIC DNA]</scope>
    <source>
        <strain evidence="1 2">OM05-15BH</strain>
    </source>
</reference>
<comment type="caution">
    <text evidence="1">The sequence shown here is derived from an EMBL/GenBank/DDBJ whole genome shotgun (WGS) entry which is preliminary data.</text>
</comment>
<gene>
    <name evidence="1" type="ORF">DXB65_21300</name>
</gene>